<evidence type="ECO:0000259" key="3">
    <source>
        <dbReference type="PROSITE" id="PS51755"/>
    </source>
</evidence>
<reference evidence="5" key="1">
    <citation type="journal article" date="2019" name="Int. J. Syst. Evol. Microbiol.">
        <title>The Global Catalogue of Microorganisms (GCM) 10K type strain sequencing project: providing services to taxonomists for standard genome sequencing and annotation.</title>
        <authorList>
            <consortium name="The Broad Institute Genomics Platform"/>
            <consortium name="The Broad Institute Genome Sequencing Center for Infectious Disease"/>
            <person name="Wu L."/>
            <person name="Ma J."/>
        </authorList>
    </citation>
    <scope>NUCLEOTIDE SEQUENCE [LARGE SCALE GENOMIC DNA]</scope>
    <source>
        <strain evidence="5">2902at01</strain>
    </source>
</reference>
<dbReference type="RefSeq" id="WP_377541777.1">
    <property type="nucleotide sequence ID" value="NZ_JBHSBN010000001.1"/>
</dbReference>
<gene>
    <name evidence="4" type="ORF">ACFOX0_02730</name>
</gene>
<keyword evidence="1 2" id="KW-0238">DNA-binding</keyword>
<dbReference type="InterPro" id="IPR036388">
    <property type="entry name" value="WH-like_DNA-bd_sf"/>
</dbReference>
<dbReference type="PANTHER" id="PTHR40082:SF1">
    <property type="entry name" value="BLR5956 PROTEIN"/>
    <property type="match status" value="1"/>
</dbReference>
<comment type="caution">
    <text evidence="4">The sequence shown here is derived from an EMBL/GenBank/DDBJ whole genome shotgun (WGS) entry which is preliminary data.</text>
</comment>
<organism evidence="4 5">
    <name type="scientific">Micromonospora zhanjiangensis</name>
    <dbReference type="NCBI Taxonomy" id="1522057"/>
    <lineage>
        <taxon>Bacteria</taxon>
        <taxon>Bacillati</taxon>
        <taxon>Actinomycetota</taxon>
        <taxon>Actinomycetes</taxon>
        <taxon>Micromonosporales</taxon>
        <taxon>Micromonosporaceae</taxon>
        <taxon>Micromonospora</taxon>
    </lineage>
</organism>
<dbReference type="Pfam" id="PF00486">
    <property type="entry name" value="Trans_reg_C"/>
    <property type="match status" value="1"/>
</dbReference>
<dbReference type="EMBL" id="JBHSBN010000001">
    <property type="protein sequence ID" value="MFC4104854.1"/>
    <property type="molecule type" value="Genomic_DNA"/>
</dbReference>
<name>A0ABV8KFQ2_9ACTN</name>
<protein>
    <submittedName>
        <fullName evidence="4">Winged helix-turn-helix domain-containing protein</fullName>
    </submittedName>
</protein>
<dbReference type="PROSITE" id="PS51755">
    <property type="entry name" value="OMPR_PHOB"/>
    <property type="match status" value="1"/>
</dbReference>
<dbReference type="InterPro" id="IPR003754">
    <property type="entry name" value="4pyrrol_synth_uPrphyn_synth"/>
</dbReference>
<dbReference type="CDD" id="cd00383">
    <property type="entry name" value="trans_reg_C"/>
    <property type="match status" value="1"/>
</dbReference>
<dbReference type="PANTHER" id="PTHR40082">
    <property type="entry name" value="BLR5956 PROTEIN"/>
    <property type="match status" value="1"/>
</dbReference>
<dbReference type="InterPro" id="IPR001867">
    <property type="entry name" value="OmpR/PhoB-type_DNA-bd"/>
</dbReference>
<dbReference type="SUPFAM" id="SSF69618">
    <property type="entry name" value="HemD-like"/>
    <property type="match status" value="1"/>
</dbReference>
<dbReference type="Gene3D" id="3.40.50.10090">
    <property type="match status" value="1"/>
</dbReference>
<evidence type="ECO:0000313" key="5">
    <source>
        <dbReference type="Proteomes" id="UP001595868"/>
    </source>
</evidence>
<keyword evidence="5" id="KW-1185">Reference proteome</keyword>
<evidence type="ECO:0000256" key="1">
    <source>
        <dbReference type="ARBA" id="ARBA00023125"/>
    </source>
</evidence>
<dbReference type="SMART" id="SM00862">
    <property type="entry name" value="Trans_reg_C"/>
    <property type="match status" value="1"/>
</dbReference>
<dbReference type="Pfam" id="PF02602">
    <property type="entry name" value="HEM4"/>
    <property type="match status" value="1"/>
</dbReference>
<dbReference type="InterPro" id="IPR036108">
    <property type="entry name" value="4pyrrol_syn_uPrphyn_synt_sf"/>
</dbReference>
<dbReference type="Gene3D" id="1.10.10.10">
    <property type="entry name" value="Winged helix-like DNA-binding domain superfamily/Winged helix DNA-binding domain"/>
    <property type="match status" value="1"/>
</dbReference>
<evidence type="ECO:0000256" key="2">
    <source>
        <dbReference type="PROSITE-ProRule" id="PRU01091"/>
    </source>
</evidence>
<dbReference type="Proteomes" id="UP001595868">
    <property type="component" value="Unassembled WGS sequence"/>
</dbReference>
<dbReference type="InterPro" id="IPR039793">
    <property type="entry name" value="UROS/Hem4"/>
</dbReference>
<dbReference type="InterPro" id="IPR016032">
    <property type="entry name" value="Sig_transdc_resp-reg_C-effctor"/>
</dbReference>
<feature type="DNA-binding region" description="OmpR/PhoB-type" evidence="2">
    <location>
        <begin position="161"/>
        <end position="255"/>
    </location>
</feature>
<dbReference type="SUPFAM" id="SSF46894">
    <property type="entry name" value="C-terminal effector domain of the bipartite response regulators"/>
    <property type="match status" value="1"/>
</dbReference>
<sequence length="256" mass="26941">MTEDVLADTRDPVNEPLVGFTVGVPAVRRRDRLAILLERAGARVVQVPAVRPVALTDGAELRAATRWAPPVDPAPLHRLVDLIENRLVDAVAFTSAPAASALLQAAGPRTGAMLAALRGDVLAVGAATAAAPLRRYDVPVVAPPRAHPGALVQLLVDELPPRVVHLSARGHRLSLRGHAALVDGDLRPLAPAPMAVLRSLARTPGRVLSRATLLRALPPGADEHAVEMAVARLRAGLRAPGVVQTVVRRGYRLAVD</sequence>
<feature type="domain" description="OmpR/PhoB-type" evidence="3">
    <location>
        <begin position="161"/>
        <end position="255"/>
    </location>
</feature>
<proteinExistence type="predicted"/>
<evidence type="ECO:0000313" key="4">
    <source>
        <dbReference type="EMBL" id="MFC4104854.1"/>
    </source>
</evidence>
<accession>A0ABV8KFQ2</accession>